<feature type="compositionally biased region" description="Basic and acidic residues" evidence="1">
    <location>
        <begin position="196"/>
        <end position="209"/>
    </location>
</feature>
<evidence type="ECO:0000313" key="3">
    <source>
        <dbReference type="Proteomes" id="UP001430953"/>
    </source>
</evidence>
<sequence length="242" mass="27551">MSLNVVPQRCLSTLSLSLVPQRCLSALSLSVVPQRCPSVTPRIKVRTLRDTSKSPHCERFRFHREQTRRANKQRRIARAYLHFATVKRRRRYRGECVPRSQPRDSRVHDHASLRSPRFAALPSVTLPLEVGSLRVPPLRDCQTPAVDQRAGSRGRFRARGAERRSGVEVWWKGTEKGARSGGGLGRKGRAGLTRTRAHERGRSSREIPRVHARRYSGCTVETPGNPYERHRQVYLGGRPRSL</sequence>
<comment type="caution">
    <text evidence="2">The sequence shown here is derived from an EMBL/GenBank/DDBJ whole genome shotgun (WGS) entry which is preliminary data.</text>
</comment>
<reference evidence="2 3" key="1">
    <citation type="submission" date="2023-03" db="EMBL/GenBank/DDBJ databases">
        <title>High recombination rates correlate with genetic variation in Cardiocondyla obscurior ants.</title>
        <authorList>
            <person name="Errbii M."/>
        </authorList>
    </citation>
    <scope>NUCLEOTIDE SEQUENCE [LARGE SCALE GENOMIC DNA]</scope>
    <source>
        <strain evidence="2">Alpha-2009</strain>
        <tissue evidence="2">Whole body</tissue>
    </source>
</reference>
<organism evidence="2 3">
    <name type="scientific">Cardiocondyla obscurior</name>
    <dbReference type="NCBI Taxonomy" id="286306"/>
    <lineage>
        <taxon>Eukaryota</taxon>
        <taxon>Metazoa</taxon>
        <taxon>Ecdysozoa</taxon>
        <taxon>Arthropoda</taxon>
        <taxon>Hexapoda</taxon>
        <taxon>Insecta</taxon>
        <taxon>Pterygota</taxon>
        <taxon>Neoptera</taxon>
        <taxon>Endopterygota</taxon>
        <taxon>Hymenoptera</taxon>
        <taxon>Apocrita</taxon>
        <taxon>Aculeata</taxon>
        <taxon>Formicoidea</taxon>
        <taxon>Formicidae</taxon>
        <taxon>Myrmicinae</taxon>
        <taxon>Cardiocondyla</taxon>
    </lineage>
</organism>
<proteinExistence type="predicted"/>
<evidence type="ECO:0000313" key="2">
    <source>
        <dbReference type="EMBL" id="KAL0129761.1"/>
    </source>
</evidence>
<evidence type="ECO:0000256" key="1">
    <source>
        <dbReference type="SAM" id="MobiDB-lite"/>
    </source>
</evidence>
<protein>
    <submittedName>
        <fullName evidence="2">Uncharacterized protein</fullName>
    </submittedName>
</protein>
<name>A0AAW2GR52_9HYME</name>
<dbReference type="Proteomes" id="UP001430953">
    <property type="component" value="Unassembled WGS sequence"/>
</dbReference>
<dbReference type="EMBL" id="JADYXP020000002">
    <property type="protein sequence ID" value="KAL0129761.1"/>
    <property type="molecule type" value="Genomic_DNA"/>
</dbReference>
<accession>A0AAW2GR52</accession>
<feature type="region of interest" description="Disordered" evidence="1">
    <location>
        <begin position="177"/>
        <end position="211"/>
    </location>
</feature>
<dbReference type="AlphaFoldDB" id="A0AAW2GR52"/>
<keyword evidence="3" id="KW-1185">Reference proteome</keyword>
<gene>
    <name evidence="2" type="ORF">PUN28_001787</name>
</gene>